<sequence length="344" mass="37891">MTPITIYDIAREADVSVSTVSRVLNDTAPVRASTRQKVLSIIEKHQFQPNALARSLIKKETGTIAIILPDITNPFFPEVFSGAENEARGLGYTFFLCNTGGDHDRESEYLSILREKRVDGIIFLGGRVNLQNCPEDMAQELNDIAERLPIVLVNGNLPKSRIHRVYTDEAAGAVLAVKHLLDLGHREIAFVGGLQKMSTTMLKVKAVQKTLKEHGLEIPKDRLLLGSFSIDDGKRLMSELLEQDNRPTAVMCVNDYTAIGAIKATIEHGLSIPKDVSIVGYDDTPLATAVIPELTTVSQNTYQLGKLAVDILHELILQKKPRRNTTLQPELIVRQSTGPAPAKI</sequence>
<dbReference type="Pfam" id="PF00356">
    <property type="entry name" value="LacI"/>
    <property type="match status" value="1"/>
</dbReference>
<dbReference type="SUPFAM" id="SSF53822">
    <property type="entry name" value="Periplasmic binding protein-like I"/>
    <property type="match status" value="1"/>
</dbReference>
<dbReference type="PRINTS" id="PR00036">
    <property type="entry name" value="HTHLACI"/>
</dbReference>
<keyword evidence="7" id="KW-1185">Reference proteome</keyword>
<protein>
    <submittedName>
        <fullName evidence="6">LacI family DNA-binding transcriptional regulator</fullName>
    </submittedName>
</protein>
<dbReference type="CDD" id="cd01392">
    <property type="entry name" value="HTH_LacI"/>
    <property type="match status" value="1"/>
</dbReference>
<dbReference type="CDD" id="cd06267">
    <property type="entry name" value="PBP1_LacI_sugar_binding-like"/>
    <property type="match status" value="1"/>
</dbReference>
<dbReference type="InterPro" id="IPR000843">
    <property type="entry name" value="HTH_LacI"/>
</dbReference>
<gene>
    <name evidence="6" type="ORF">ACFQ3J_05695</name>
</gene>
<dbReference type="PROSITE" id="PS00356">
    <property type="entry name" value="HTH_LACI_1"/>
    <property type="match status" value="1"/>
</dbReference>
<evidence type="ECO:0000259" key="5">
    <source>
        <dbReference type="PROSITE" id="PS50932"/>
    </source>
</evidence>
<evidence type="ECO:0000313" key="7">
    <source>
        <dbReference type="Proteomes" id="UP001597169"/>
    </source>
</evidence>
<evidence type="ECO:0000256" key="3">
    <source>
        <dbReference type="ARBA" id="ARBA00023125"/>
    </source>
</evidence>
<dbReference type="Proteomes" id="UP001597169">
    <property type="component" value="Unassembled WGS sequence"/>
</dbReference>
<dbReference type="SUPFAM" id="SSF47413">
    <property type="entry name" value="lambda repressor-like DNA-binding domains"/>
    <property type="match status" value="1"/>
</dbReference>
<dbReference type="GO" id="GO:0003677">
    <property type="term" value="F:DNA binding"/>
    <property type="evidence" value="ECO:0007669"/>
    <property type="project" value="UniProtKB-KW"/>
</dbReference>
<dbReference type="EMBL" id="JBHTKX010000001">
    <property type="protein sequence ID" value="MFD1127669.1"/>
    <property type="molecule type" value="Genomic_DNA"/>
</dbReference>
<dbReference type="Gene3D" id="1.10.260.40">
    <property type="entry name" value="lambda repressor-like DNA-binding domains"/>
    <property type="match status" value="1"/>
</dbReference>
<keyword evidence="3 6" id="KW-0238">DNA-binding</keyword>
<dbReference type="PANTHER" id="PTHR30146:SF148">
    <property type="entry name" value="HTH-TYPE TRANSCRIPTIONAL REPRESSOR PURR-RELATED"/>
    <property type="match status" value="1"/>
</dbReference>
<dbReference type="PROSITE" id="PS50932">
    <property type="entry name" value="HTH_LACI_2"/>
    <property type="match status" value="1"/>
</dbReference>
<reference evidence="7" key="1">
    <citation type="journal article" date="2019" name="Int. J. Syst. Evol. Microbiol.">
        <title>The Global Catalogue of Microorganisms (GCM) 10K type strain sequencing project: providing services to taxonomists for standard genome sequencing and annotation.</title>
        <authorList>
            <consortium name="The Broad Institute Genomics Platform"/>
            <consortium name="The Broad Institute Genome Sequencing Center for Infectious Disease"/>
            <person name="Wu L."/>
            <person name="Ma J."/>
        </authorList>
    </citation>
    <scope>NUCLEOTIDE SEQUENCE [LARGE SCALE GENOMIC DNA]</scope>
    <source>
        <strain evidence="7">CCUG 53519</strain>
    </source>
</reference>
<evidence type="ECO:0000256" key="4">
    <source>
        <dbReference type="ARBA" id="ARBA00023163"/>
    </source>
</evidence>
<organism evidence="6 7">
    <name type="scientific">Paenibacillus provencensis</name>
    <dbReference type="NCBI Taxonomy" id="441151"/>
    <lineage>
        <taxon>Bacteria</taxon>
        <taxon>Bacillati</taxon>
        <taxon>Bacillota</taxon>
        <taxon>Bacilli</taxon>
        <taxon>Bacillales</taxon>
        <taxon>Paenibacillaceae</taxon>
        <taxon>Paenibacillus</taxon>
    </lineage>
</organism>
<name>A0ABW3PJA0_9BACL</name>
<dbReference type="SMART" id="SM00354">
    <property type="entry name" value="HTH_LACI"/>
    <property type="match status" value="1"/>
</dbReference>
<evidence type="ECO:0000256" key="2">
    <source>
        <dbReference type="ARBA" id="ARBA00023015"/>
    </source>
</evidence>
<dbReference type="InterPro" id="IPR028082">
    <property type="entry name" value="Peripla_BP_I"/>
</dbReference>
<keyword evidence="1" id="KW-0678">Repressor</keyword>
<dbReference type="RefSeq" id="WP_091156967.1">
    <property type="nucleotide sequence ID" value="NZ_JBHTKX010000001.1"/>
</dbReference>
<keyword evidence="2" id="KW-0805">Transcription regulation</keyword>
<keyword evidence="4" id="KW-0804">Transcription</keyword>
<accession>A0ABW3PJA0</accession>
<dbReference type="InterPro" id="IPR010982">
    <property type="entry name" value="Lambda_DNA-bd_dom_sf"/>
</dbReference>
<evidence type="ECO:0000256" key="1">
    <source>
        <dbReference type="ARBA" id="ARBA00022491"/>
    </source>
</evidence>
<dbReference type="Pfam" id="PF13377">
    <property type="entry name" value="Peripla_BP_3"/>
    <property type="match status" value="1"/>
</dbReference>
<feature type="domain" description="HTH lacI-type" evidence="5">
    <location>
        <begin position="4"/>
        <end position="58"/>
    </location>
</feature>
<evidence type="ECO:0000313" key="6">
    <source>
        <dbReference type="EMBL" id="MFD1127669.1"/>
    </source>
</evidence>
<comment type="caution">
    <text evidence="6">The sequence shown here is derived from an EMBL/GenBank/DDBJ whole genome shotgun (WGS) entry which is preliminary data.</text>
</comment>
<proteinExistence type="predicted"/>
<dbReference type="PANTHER" id="PTHR30146">
    <property type="entry name" value="LACI-RELATED TRANSCRIPTIONAL REPRESSOR"/>
    <property type="match status" value="1"/>
</dbReference>
<dbReference type="InterPro" id="IPR046335">
    <property type="entry name" value="LacI/GalR-like_sensor"/>
</dbReference>
<dbReference type="Gene3D" id="3.40.50.2300">
    <property type="match status" value="2"/>
</dbReference>